<proteinExistence type="predicted"/>
<dbReference type="OrthoDB" id="568502at2759"/>
<organism evidence="3 4">
    <name type="scientific">Octodon degus</name>
    <name type="common">Degu</name>
    <name type="synonym">Sciurus degus</name>
    <dbReference type="NCBI Taxonomy" id="10160"/>
    <lineage>
        <taxon>Eukaryota</taxon>
        <taxon>Metazoa</taxon>
        <taxon>Chordata</taxon>
        <taxon>Craniata</taxon>
        <taxon>Vertebrata</taxon>
        <taxon>Euteleostomi</taxon>
        <taxon>Mammalia</taxon>
        <taxon>Eutheria</taxon>
        <taxon>Euarchontoglires</taxon>
        <taxon>Glires</taxon>
        <taxon>Rodentia</taxon>
        <taxon>Hystricomorpha</taxon>
        <taxon>Octodontidae</taxon>
        <taxon>Octodon</taxon>
    </lineage>
</organism>
<dbReference type="RefSeq" id="XP_023554976.1">
    <property type="nucleotide sequence ID" value="XM_023699208.1"/>
</dbReference>
<dbReference type="GO" id="GO:0007020">
    <property type="term" value="P:microtubule nucleation"/>
    <property type="evidence" value="ECO:0007669"/>
    <property type="project" value="TreeGrafter"/>
</dbReference>
<evidence type="ECO:0000313" key="6">
    <source>
        <dbReference type="RefSeq" id="XP_023554977.1"/>
    </source>
</evidence>
<keyword evidence="3" id="KW-1185">Reference proteome</keyword>
<dbReference type="PANTHER" id="PTHR46725:SF1">
    <property type="entry name" value="COILED-COIL DOMAIN-CONTAINING PROTEIN 57"/>
    <property type="match status" value="1"/>
</dbReference>
<feature type="coiled-coil region" evidence="1">
    <location>
        <begin position="447"/>
        <end position="488"/>
    </location>
</feature>
<feature type="coiled-coil region" evidence="1">
    <location>
        <begin position="198"/>
        <end position="342"/>
    </location>
</feature>
<protein>
    <submittedName>
        <fullName evidence="4 5">Coiled-coil domain-containing protein 57 isoform X1</fullName>
    </submittedName>
</protein>
<dbReference type="InterPro" id="IPR042481">
    <property type="entry name" value="CCDC57"/>
</dbReference>
<evidence type="ECO:0000313" key="4">
    <source>
        <dbReference type="RefSeq" id="XP_023554975.1"/>
    </source>
</evidence>
<feature type="coiled-coil region" evidence="1">
    <location>
        <begin position="12"/>
        <end position="54"/>
    </location>
</feature>
<sequence length="1014" mass="116189">MLSSEQALSELLMRKEEEWRMLQAQCSQLQEAALQDAQRQLEEAQGKLRCLQEDFIYNLQVLEERDHELERYDAAFAQARAQEEARQAEVSELKIEMAKLKQELTREARRVEELQEQLRLRSQEHRLELDRIHSDKNDEIDHQREQYENLKWRLERKLEELDGELALQRQELLLEFESKMQKREHEFRLQADSMSNTVLAHELKVKVLNKELEALKAAGAQATECLQRAETANAELEQKLQDRTWELRDLEAVKDARIKDLEDTLHSVQLSRKKEEEMFNRKHEELDRLARERDAVLVAVKGAHVEQLQASDARVQELQAHCENLEVQLRRAEWAQADAAKEKDAIIDRLRDEAAAQKASWDTQVAQMSKEVVSRDLQVQTLREEELKLKAQLVRTQQDVDRYKQQLSQAVERERSLERDQVQLGLDWQRRCDSIERDQIQKSEALIQGLTKARDQVAAKLQETEQALQEQDAVLKAVTLERDKAMEELRTHGLFPRQEPQMPLKQQKEEVSKDFPSREIQRLQEQNTSLRNAITQMRREMETLSNQMPPPAQLVRDTRNGDQPDPGARGDTAPPDCVLALEAEMRDLKHKLKGLEEQLEGVWQPARTSSDPAEPHPKAHSSVEAAGDSICAGQASAGLVLRKLGHRVHLLNLLVVQLKKKVQQQPLELVTVQQELPQEVHQVHLEVLELRQQVAELGKHLGPAWQEGGEPSDRKSLRKEGLEDGVHVGTEYQESLSRHPQRKAQPPKAASVPHLQWKLKEASKKIHNLHLQREQLIEMGNRLRAELGHPKGRPPCHSLPPGPETRDPGDKPTEPWKPLGQLQPHLEAQDLKLPKTEWVPGHERRSQSSPSQPISRIPAPRGSTASPTVGHKQKERRIPTVTCKSSHQKENRAPKPSKVQAAPEKSGHESFGSSSLTSLFLQDTWKLLDLSSSPSSFPSQDESTPESLAPATAHRHPEADRIPIRMPFQESLAIEGMKMAAQSRTRPTRSSTSHSVRPKSCQPRPRIRNYNMKD</sequence>
<keyword evidence="1" id="KW-0175">Coiled coil</keyword>
<feature type="compositionally biased region" description="Basic and acidic residues" evidence="2">
    <location>
        <begin position="804"/>
        <end position="814"/>
    </location>
</feature>
<dbReference type="AlphaFoldDB" id="A0A6P6D4X2"/>
<feature type="region of interest" description="Disordered" evidence="2">
    <location>
        <begin position="604"/>
        <end position="625"/>
    </location>
</feature>
<gene>
    <name evidence="4 5 6" type="primary">Ccdc57</name>
</gene>
<dbReference type="GeneID" id="101564751"/>
<evidence type="ECO:0000256" key="1">
    <source>
        <dbReference type="SAM" id="Coils"/>
    </source>
</evidence>
<dbReference type="GO" id="GO:0060271">
    <property type="term" value="P:cilium assembly"/>
    <property type="evidence" value="ECO:0007669"/>
    <property type="project" value="TreeGrafter"/>
</dbReference>
<dbReference type="GO" id="GO:0005814">
    <property type="term" value="C:centriole"/>
    <property type="evidence" value="ECO:0007669"/>
    <property type="project" value="TreeGrafter"/>
</dbReference>
<feature type="coiled-coil region" evidence="1">
    <location>
        <begin position="83"/>
        <end position="171"/>
    </location>
</feature>
<evidence type="ECO:0000313" key="3">
    <source>
        <dbReference type="Proteomes" id="UP000515203"/>
    </source>
</evidence>
<dbReference type="GO" id="GO:0005876">
    <property type="term" value="C:spindle microtubule"/>
    <property type="evidence" value="ECO:0007669"/>
    <property type="project" value="TreeGrafter"/>
</dbReference>
<evidence type="ECO:0000313" key="5">
    <source>
        <dbReference type="RefSeq" id="XP_023554976.1"/>
    </source>
</evidence>
<feature type="compositionally biased region" description="Low complexity" evidence="2">
    <location>
        <begin position="847"/>
        <end position="861"/>
    </location>
</feature>
<dbReference type="RefSeq" id="XP_023554975.1">
    <property type="nucleotide sequence ID" value="XM_023699207.1"/>
</dbReference>
<evidence type="ECO:0000256" key="2">
    <source>
        <dbReference type="SAM" id="MobiDB-lite"/>
    </source>
</evidence>
<reference evidence="4 5" key="1">
    <citation type="submission" date="2025-04" db="UniProtKB">
        <authorList>
            <consortium name="RefSeq"/>
        </authorList>
    </citation>
    <scope>IDENTIFICATION</scope>
</reference>
<dbReference type="Proteomes" id="UP000515203">
    <property type="component" value="Unplaced"/>
</dbReference>
<accession>A0A6P6D4X2</accession>
<dbReference type="GO" id="GO:0007099">
    <property type="term" value="P:centriole replication"/>
    <property type="evidence" value="ECO:0007669"/>
    <property type="project" value="TreeGrafter"/>
</dbReference>
<feature type="region of interest" description="Disordered" evidence="2">
    <location>
        <begin position="731"/>
        <end position="753"/>
    </location>
</feature>
<feature type="region of interest" description="Disordered" evidence="2">
    <location>
        <begin position="930"/>
        <end position="1014"/>
    </location>
</feature>
<dbReference type="CTD" id="284001"/>
<feature type="region of interest" description="Disordered" evidence="2">
    <location>
        <begin position="543"/>
        <end position="574"/>
    </location>
</feature>
<dbReference type="PANTHER" id="PTHR46725">
    <property type="entry name" value="COILED-COIL DOMAIN-CONTAINING PROTEIN 57"/>
    <property type="match status" value="1"/>
</dbReference>
<feature type="compositionally biased region" description="Basic and acidic residues" evidence="2">
    <location>
        <begin position="827"/>
        <end position="846"/>
    </location>
</feature>
<feature type="coiled-coil region" evidence="1">
    <location>
        <begin position="379"/>
        <end position="420"/>
    </location>
</feature>
<dbReference type="GO" id="GO:0034451">
    <property type="term" value="C:centriolar satellite"/>
    <property type="evidence" value="ECO:0007669"/>
    <property type="project" value="TreeGrafter"/>
</dbReference>
<feature type="region of interest" description="Disordered" evidence="2">
    <location>
        <begin position="786"/>
        <end position="915"/>
    </location>
</feature>
<name>A0A6P6D4X2_OCTDE</name>
<feature type="compositionally biased region" description="Low complexity" evidence="2">
    <location>
        <begin position="983"/>
        <end position="995"/>
    </location>
</feature>
<dbReference type="GO" id="GO:0045931">
    <property type="term" value="P:positive regulation of mitotic cell cycle"/>
    <property type="evidence" value="ECO:0007669"/>
    <property type="project" value="TreeGrafter"/>
</dbReference>
<dbReference type="RefSeq" id="XP_023554977.1">
    <property type="nucleotide sequence ID" value="XM_023699209.1"/>
</dbReference>